<proteinExistence type="predicted"/>
<dbReference type="EMBL" id="IACM01100280">
    <property type="protein sequence ID" value="LAB32507.1"/>
    <property type="molecule type" value="Transcribed_RNA"/>
</dbReference>
<name>A0A2D4MGJ4_9SAUR</name>
<protein>
    <submittedName>
        <fullName evidence="1">Uncharacterized protein</fullName>
    </submittedName>
</protein>
<accession>A0A2D4MGJ4</accession>
<reference evidence="1" key="1">
    <citation type="submission" date="2017-07" db="EMBL/GenBank/DDBJ databases">
        <authorList>
            <person name="Mikheyev A."/>
            <person name="Grau M."/>
        </authorList>
    </citation>
    <scope>NUCLEOTIDE SEQUENCE</scope>
    <source>
        <tissue evidence="1">Venom_gland</tissue>
    </source>
</reference>
<reference evidence="1" key="2">
    <citation type="submission" date="2017-11" db="EMBL/GenBank/DDBJ databases">
        <title>Coralsnake Venomics: Analyses of Venom Gland Transcriptomes and Proteomes of Six Brazilian Taxa.</title>
        <authorList>
            <person name="Aird S.D."/>
            <person name="Jorge da Silva N."/>
            <person name="Qiu L."/>
            <person name="Villar-Briones A."/>
            <person name="Aparecida-Saddi V."/>
            <person name="Campos-Telles M.P."/>
            <person name="Grau M."/>
            <person name="Mikheyev A.S."/>
        </authorList>
    </citation>
    <scope>NUCLEOTIDE SEQUENCE</scope>
    <source>
        <tissue evidence="1">Venom_gland</tissue>
    </source>
</reference>
<evidence type="ECO:0000313" key="1">
    <source>
        <dbReference type="EMBL" id="LAB32507.1"/>
    </source>
</evidence>
<dbReference type="AlphaFoldDB" id="A0A2D4MGJ4"/>
<organism evidence="1">
    <name type="scientific">Micrurus spixii</name>
    <name type="common">Amazon coral snake</name>
    <dbReference type="NCBI Taxonomy" id="129469"/>
    <lineage>
        <taxon>Eukaryota</taxon>
        <taxon>Metazoa</taxon>
        <taxon>Chordata</taxon>
        <taxon>Craniata</taxon>
        <taxon>Vertebrata</taxon>
        <taxon>Euteleostomi</taxon>
        <taxon>Lepidosauria</taxon>
        <taxon>Squamata</taxon>
        <taxon>Bifurcata</taxon>
        <taxon>Unidentata</taxon>
        <taxon>Episquamata</taxon>
        <taxon>Toxicofera</taxon>
        <taxon>Serpentes</taxon>
        <taxon>Colubroidea</taxon>
        <taxon>Elapidae</taxon>
        <taxon>Elapinae</taxon>
        <taxon>Micrurus</taxon>
    </lineage>
</organism>
<sequence length="172" mass="18949">MRLQDVMRIHKTGALQFMEQREGHSALETGCDTLGMSPPKIMHLHCKELALSFSAWRILPRTSCSFFHTTQSNPDGDEPTKGLSISGARSPCRCLVGLDCFSEKACPLKMCATCNSYLYIAQLSVPPPFPLLWVSKFQASITSSSAVGGGNFLWCLKEFPVCCMEIDFGETS</sequence>